<evidence type="ECO:0000313" key="4">
    <source>
        <dbReference type="Proteomes" id="UP001597042"/>
    </source>
</evidence>
<dbReference type="Gene3D" id="3.40.50.450">
    <property type="match status" value="1"/>
</dbReference>
<keyword evidence="4" id="KW-1185">Reference proteome</keyword>
<dbReference type="SUPFAM" id="SSF102405">
    <property type="entry name" value="MCP/YpsA-like"/>
    <property type="match status" value="1"/>
</dbReference>
<reference evidence="4" key="1">
    <citation type="journal article" date="2019" name="Int. J. Syst. Evol. Microbiol.">
        <title>The Global Catalogue of Microorganisms (GCM) 10K type strain sequencing project: providing services to taxonomists for standard genome sequencing and annotation.</title>
        <authorList>
            <consortium name="The Broad Institute Genomics Platform"/>
            <consortium name="The Broad Institute Genome Sequencing Center for Infectious Disease"/>
            <person name="Wu L."/>
            <person name="Ma J."/>
        </authorList>
    </citation>
    <scope>NUCLEOTIDE SEQUENCE [LARGE SCALE GENOMIC DNA]</scope>
    <source>
        <strain evidence="4">CCUG 50754</strain>
    </source>
</reference>
<dbReference type="InterPro" id="IPR057666">
    <property type="entry name" value="DrpA_SLOG"/>
</dbReference>
<evidence type="ECO:0000256" key="1">
    <source>
        <dbReference type="ARBA" id="ARBA00006525"/>
    </source>
</evidence>
<comment type="similarity">
    <text evidence="1">Belongs to the DprA/Smf family.</text>
</comment>
<protein>
    <submittedName>
        <fullName evidence="3">DNA-processing protein DprA</fullName>
    </submittedName>
</protein>
<dbReference type="InterPro" id="IPR003488">
    <property type="entry name" value="DprA"/>
</dbReference>
<dbReference type="Proteomes" id="UP001597042">
    <property type="component" value="Unassembled WGS sequence"/>
</dbReference>
<gene>
    <name evidence="3" type="primary">dprA</name>
    <name evidence="3" type="ORF">ACFQZV_08500</name>
</gene>
<feature type="domain" description="Smf/DprA SLOG" evidence="2">
    <location>
        <begin position="108"/>
        <end position="319"/>
    </location>
</feature>
<dbReference type="EMBL" id="JBHTIM010000001">
    <property type="protein sequence ID" value="MFD0781338.1"/>
    <property type="molecule type" value="Genomic_DNA"/>
</dbReference>
<accession>A0ABW2ZRR9</accession>
<evidence type="ECO:0000313" key="3">
    <source>
        <dbReference type="EMBL" id="MFD0781338.1"/>
    </source>
</evidence>
<name>A0ABW2ZRR9_9MICO</name>
<dbReference type="PANTHER" id="PTHR43022">
    <property type="entry name" value="PROTEIN SMF"/>
    <property type="match status" value="1"/>
</dbReference>
<organism evidence="3 4">
    <name type="scientific">Microbacterium koreense</name>
    <dbReference type="NCBI Taxonomy" id="323761"/>
    <lineage>
        <taxon>Bacteria</taxon>
        <taxon>Bacillati</taxon>
        <taxon>Actinomycetota</taxon>
        <taxon>Actinomycetes</taxon>
        <taxon>Micrococcales</taxon>
        <taxon>Microbacteriaceae</taxon>
        <taxon>Microbacterium</taxon>
    </lineage>
</organism>
<proteinExistence type="inferred from homology"/>
<sequence length="393" mass="40289">MTWWNPSADEARERLAPLGVGGDDAAVTEAFARTVWSCLTEPGDGVAGALVAALGASVALHHAVMSATSRTAPVSSDVASGVRRWMPRLEPRSIDDAITCAARAGVSLVVPDDAAWPRRIDDLGAHAPIALWVRGRRDVLAHAGAAVAMVGARAATSYGERVAVDLAGELASGGLPIVSGAAYGIDGAAHRAALHAGGGTIAVVAGGADRPYPAGHADLLDRIAESGAIVAESPCGTTPTKWRFLQRNRLIAALTDATVVVQAGWRSGSLNTAGHAAALGRGVGAVPGPITSAASAGCHRLLREFDATCITSADDVRELIGAAPMPTQALTGRTDDTTRVRDALSARAWRDTTTIATACGMDPARVAAILALMHLEGSAERDVAGWRLTPRGR</sequence>
<dbReference type="NCBIfam" id="TIGR00732">
    <property type="entry name" value="dprA"/>
    <property type="match status" value="1"/>
</dbReference>
<dbReference type="RefSeq" id="WP_378749779.1">
    <property type="nucleotide sequence ID" value="NZ_JBHSSV010000002.1"/>
</dbReference>
<dbReference type="Pfam" id="PF02481">
    <property type="entry name" value="DNA_processg_A"/>
    <property type="match status" value="1"/>
</dbReference>
<comment type="caution">
    <text evidence="3">The sequence shown here is derived from an EMBL/GenBank/DDBJ whole genome shotgun (WGS) entry which is preliminary data.</text>
</comment>
<dbReference type="PANTHER" id="PTHR43022:SF1">
    <property type="entry name" value="PROTEIN SMF"/>
    <property type="match status" value="1"/>
</dbReference>
<evidence type="ECO:0000259" key="2">
    <source>
        <dbReference type="Pfam" id="PF02481"/>
    </source>
</evidence>